<reference evidence="13" key="1">
    <citation type="submission" date="2022-10" db="EMBL/GenBank/DDBJ databases">
        <authorList>
            <person name="Koch H."/>
        </authorList>
    </citation>
    <scope>NUCLEOTIDE SEQUENCE</scope>
    <source>
        <strain evidence="13">DNF</strain>
    </source>
</reference>
<dbReference type="SUPFAM" id="SSF75217">
    <property type="entry name" value="alpha/beta knot"/>
    <property type="match status" value="1"/>
</dbReference>
<evidence type="ECO:0000313" key="13">
    <source>
        <dbReference type="EMBL" id="CAI4031775.1"/>
    </source>
</evidence>
<dbReference type="RefSeq" id="WP_289268540.1">
    <property type="nucleotide sequence ID" value="NZ_OX365700.1"/>
</dbReference>
<dbReference type="InterPro" id="IPR029028">
    <property type="entry name" value="Alpha/beta_knot_MTases"/>
</dbReference>
<organism evidence="13 14">
    <name type="scientific">Nitrospira tepida</name>
    <dbReference type="NCBI Taxonomy" id="2973512"/>
    <lineage>
        <taxon>Bacteria</taxon>
        <taxon>Pseudomonadati</taxon>
        <taxon>Nitrospirota</taxon>
        <taxon>Nitrospiria</taxon>
        <taxon>Nitrospirales</taxon>
        <taxon>Nitrospiraceae</taxon>
        <taxon>Nitrospira</taxon>
    </lineage>
</organism>
<name>A0AA86MZE6_9BACT</name>
<dbReference type="InterPro" id="IPR015947">
    <property type="entry name" value="PUA-like_sf"/>
</dbReference>
<evidence type="ECO:0000256" key="6">
    <source>
        <dbReference type="ARBA" id="ARBA00022679"/>
    </source>
</evidence>
<dbReference type="InterPro" id="IPR046886">
    <property type="entry name" value="RsmE_MTase_dom"/>
</dbReference>
<keyword evidence="3 10" id="KW-0963">Cytoplasm</keyword>
<proteinExistence type="inferred from homology"/>
<dbReference type="InterPro" id="IPR029026">
    <property type="entry name" value="tRNA_m1G_MTases_N"/>
</dbReference>
<evidence type="ECO:0000313" key="14">
    <source>
        <dbReference type="Proteomes" id="UP001179121"/>
    </source>
</evidence>
<evidence type="ECO:0000256" key="9">
    <source>
        <dbReference type="ARBA" id="ARBA00047944"/>
    </source>
</evidence>
<comment type="catalytic activity">
    <reaction evidence="9 10">
        <text>uridine(1498) in 16S rRNA + S-adenosyl-L-methionine = N(3)-methyluridine(1498) in 16S rRNA + S-adenosyl-L-homocysteine + H(+)</text>
        <dbReference type="Rhea" id="RHEA:42920"/>
        <dbReference type="Rhea" id="RHEA-COMP:10283"/>
        <dbReference type="Rhea" id="RHEA-COMP:10284"/>
        <dbReference type="ChEBI" id="CHEBI:15378"/>
        <dbReference type="ChEBI" id="CHEBI:57856"/>
        <dbReference type="ChEBI" id="CHEBI:59789"/>
        <dbReference type="ChEBI" id="CHEBI:65315"/>
        <dbReference type="ChEBI" id="CHEBI:74502"/>
        <dbReference type="EC" id="2.1.1.193"/>
    </reaction>
</comment>
<keyword evidence="6 10" id="KW-0808">Transferase</keyword>
<evidence type="ECO:0000256" key="10">
    <source>
        <dbReference type="PIRNR" id="PIRNR015601"/>
    </source>
</evidence>
<keyword evidence="5 10" id="KW-0489">Methyltransferase</keyword>
<dbReference type="InterPro" id="IPR006700">
    <property type="entry name" value="RsmE"/>
</dbReference>
<keyword evidence="14" id="KW-1185">Reference proteome</keyword>
<dbReference type="NCBIfam" id="NF008692">
    <property type="entry name" value="PRK11713.1-5"/>
    <property type="match status" value="1"/>
</dbReference>
<dbReference type="Proteomes" id="UP001179121">
    <property type="component" value="Chromosome"/>
</dbReference>
<evidence type="ECO:0000256" key="5">
    <source>
        <dbReference type="ARBA" id="ARBA00022603"/>
    </source>
</evidence>
<dbReference type="GO" id="GO:0005737">
    <property type="term" value="C:cytoplasm"/>
    <property type="evidence" value="ECO:0007669"/>
    <property type="project" value="UniProtKB-SubCell"/>
</dbReference>
<dbReference type="Gene3D" id="3.40.1280.10">
    <property type="match status" value="1"/>
</dbReference>
<evidence type="ECO:0000259" key="11">
    <source>
        <dbReference type="Pfam" id="PF04452"/>
    </source>
</evidence>
<evidence type="ECO:0000256" key="8">
    <source>
        <dbReference type="ARBA" id="ARBA00025699"/>
    </source>
</evidence>
<gene>
    <name evidence="13" type="ORF">DNFV4_02194</name>
</gene>
<dbReference type="EC" id="2.1.1.193" evidence="10"/>
<dbReference type="Pfam" id="PF04452">
    <property type="entry name" value="Methyltrans_RNA"/>
    <property type="match status" value="1"/>
</dbReference>
<dbReference type="InterPro" id="IPR046887">
    <property type="entry name" value="RsmE_PUA-like"/>
</dbReference>
<accession>A0AA86MZE6</accession>
<dbReference type="SUPFAM" id="SSF88697">
    <property type="entry name" value="PUA domain-like"/>
    <property type="match status" value="1"/>
</dbReference>
<sequence length="246" mass="27109">MPAFFVSSEQAVGTTIVIRGDLLRHLRTSLRVRPGEELRLTEDHVRRHRARVTSVTAEQLTASVLDTAQRPAGTAPAVILGQALLKHDQMDWVIQKATELGVAFVIPLITSRGVVRPDAARIKAQRERWNKIAFEAAQQAERWDIPEVMEPQAWPDWVGALPSAATRLLLHERRRSVPLSDIPLSEAVGEPFVLAIGPEGGWTEDETYAADQAGFRSVSLGERILRAETAALAGLTLLQGRLGQLR</sequence>
<evidence type="ECO:0000259" key="12">
    <source>
        <dbReference type="Pfam" id="PF20260"/>
    </source>
</evidence>
<dbReference type="PIRSF" id="PIRSF015601">
    <property type="entry name" value="MTase_slr0722"/>
    <property type="match status" value="1"/>
</dbReference>
<dbReference type="GO" id="GO:0070475">
    <property type="term" value="P:rRNA base methylation"/>
    <property type="evidence" value="ECO:0007669"/>
    <property type="project" value="TreeGrafter"/>
</dbReference>
<dbReference type="EMBL" id="OX365700">
    <property type="protein sequence ID" value="CAI4031775.1"/>
    <property type="molecule type" value="Genomic_DNA"/>
</dbReference>
<dbReference type="Pfam" id="PF20260">
    <property type="entry name" value="PUA_4"/>
    <property type="match status" value="1"/>
</dbReference>
<dbReference type="PANTHER" id="PTHR30027:SF3">
    <property type="entry name" value="16S RRNA (URACIL(1498)-N(3))-METHYLTRANSFERASE"/>
    <property type="match status" value="1"/>
</dbReference>
<dbReference type="AlphaFoldDB" id="A0AA86MZE6"/>
<protein>
    <recommendedName>
        <fullName evidence="10">Ribosomal RNA small subunit methyltransferase E</fullName>
        <ecNumber evidence="10">2.1.1.193</ecNumber>
    </recommendedName>
</protein>
<evidence type="ECO:0000256" key="1">
    <source>
        <dbReference type="ARBA" id="ARBA00004496"/>
    </source>
</evidence>
<dbReference type="PANTHER" id="PTHR30027">
    <property type="entry name" value="RIBOSOMAL RNA SMALL SUBUNIT METHYLTRANSFERASE E"/>
    <property type="match status" value="1"/>
</dbReference>
<evidence type="ECO:0000256" key="3">
    <source>
        <dbReference type="ARBA" id="ARBA00022490"/>
    </source>
</evidence>
<evidence type="ECO:0000256" key="7">
    <source>
        <dbReference type="ARBA" id="ARBA00022691"/>
    </source>
</evidence>
<dbReference type="GO" id="GO:0070042">
    <property type="term" value="F:rRNA (uridine-N3-)-methyltransferase activity"/>
    <property type="evidence" value="ECO:0007669"/>
    <property type="project" value="TreeGrafter"/>
</dbReference>
<evidence type="ECO:0000256" key="2">
    <source>
        <dbReference type="ARBA" id="ARBA00005528"/>
    </source>
</evidence>
<comment type="similarity">
    <text evidence="2 10">Belongs to the RNA methyltransferase RsmE family.</text>
</comment>
<dbReference type="NCBIfam" id="TIGR00046">
    <property type="entry name" value="RsmE family RNA methyltransferase"/>
    <property type="match status" value="1"/>
</dbReference>
<dbReference type="CDD" id="cd18084">
    <property type="entry name" value="RsmE-like"/>
    <property type="match status" value="1"/>
</dbReference>
<feature type="domain" description="Ribosomal RNA small subunit methyltransferase E methyltransferase" evidence="11">
    <location>
        <begin position="77"/>
        <end position="239"/>
    </location>
</feature>
<evidence type="ECO:0000256" key="4">
    <source>
        <dbReference type="ARBA" id="ARBA00022552"/>
    </source>
</evidence>
<comment type="function">
    <text evidence="8 10">Specifically methylates the N3 position of the uracil ring of uridine 1498 (m3U1498) in 16S rRNA. Acts on the fully assembled 30S ribosomal subunit.</text>
</comment>
<keyword evidence="4 10" id="KW-0698">rRNA processing</keyword>
<dbReference type="KEGG" id="nti:DNFV4_02194"/>
<comment type="subcellular location">
    <subcellularLocation>
        <location evidence="1 10">Cytoplasm</location>
    </subcellularLocation>
</comment>
<feature type="domain" description="Ribosomal RNA small subunit methyltransferase E PUA-like" evidence="12">
    <location>
        <begin position="18"/>
        <end position="64"/>
    </location>
</feature>
<keyword evidence="7 10" id="KW-0949">S-adenosyl-L-methionine</keyword>